<dbReference type="UniPathway" id="UPA00109">
    <property type="reaction ID" value="UER00188"/>
</dbReference>
<dbReference type="InterPro" id="IPR036918">
    <property type="entry name" value="Pyrv_Knase_C_sf"/>
</dbReference>
<sequence length="471" mass="50724">MRRNRKAKIVATLGPASGDLETITALFEAGVDMFRFNFSHGSHEDHRGRHQIVRSLEEKYGRPVAILADLQGPKIRLGTFNGDSTMLVAGEQFVLDRDETPGDATRVYLPHPELFAAVGAGQTLLLDDGKIRLSVESNKDNRIVTKVAVGGKISNRKGVNVPDAILPIPAMTAKDLVDLEFALSLGVDWVALSFVQQVSDIEDARKIIGDRALIQSKIEKPAAMIDIDGICKASDSVMVARGDLGVELPISQVPRAQKEIIRAARKYGRPTIVATHMLESMTESPMPTRAEASDVANAIYEGADAVMLSAESASGKNPVRAVQMMDSIIKEVEADPTYRTLLDAQQVAPLPTPEDAIVTALRDVTTVVNAAGIVTYTKSGHTSMFGARVRPNASILSITPDIKIARRLAWVWGIHSIVGKDVTSVDEMVQVAVSSAMREGFAKVGEYLTITAGLPFGESGTTNLLHIATVK</sequence>
<evidence type="ECO:0000256" key="11">
    <source>
        <dbReference type="ARBA" id="ARBA00023317"/>
    </source>
</evidence>
<dbReference type="Gene3D" id="3.40.1380.20">
    <property type="entry name" value="Pyruvate kinase, C-terminal domain"/>
    <property type="match status" value="1"/>
</dbReference>
<feature type="domain" description="Pyruvate kinase barrel" evidence="14">
    <location>
        <begin position="5"/>
        <end position="322"/>
    </location>
</feature>
<dbReference type="FunFam" id="2.40.33.10:FF:000001">
    <property type="entry name" value="Pyruvate kinase"/>
    <property type="match status" value="1"/>
</dbReference>
<evidence type="ECO:0000256" key="9">
    <source>
        <dbReference type="ARBA" id="ARBA00022842"/>
    </source>
</evidence>
<evidence type="ECO:0000256" key="13">
    <source>
        <dbReference type="RuleBase" id="RU000504"/>
    </source>
</evidence>
<dbReference type="NCBIfam" id="NF004978">
    <property type="entry name" value="PRK06354.1"/>
    <property type="match status" value="1"/>
</dbReference>
<evidence type="ECO:0000256" key="8">
    <source>
        <dbReference type="ARBA" id="ARBA00022840"/>
    </source>
</evidence>
<feature type="domain" description="Pyruvate kinase C-terminal" evidence="15">
    <location>
        <begin position="355"/>
        <end position="467"/>
    </location>
</feature>
<dbReference type="SUPFAM" id="SSF51621">
    <property type="entry name" value="Phosphoenolpyruvate/pyruvate domain"/>
    <property type="match status" value="1"/>
</dbReference>
<dbReference type="InterPro" id="IPR001697">
    <property type="entry name" value="Pyr_Knase"/>
</dbReference>
<dbReference type="Gene3D" id="2.40.33.10">
    <property type="entry name" value="PK beta-barrel domain-like"/>
    <property type="match status" value="1"/>
</dbReference>
<name>A0A8J3F5F5_9BURK</name>
<evidence type="ECO:0000256" key="7">
    <source>
        <dbReference type="ARBA" id="ARBA00022777"/>
    </source>
</evidence>
<dbReference type="InterPro" id="IPR015813">
    <property type="entry name" value="Pyrv/PenolPyrv_kinase-like_dom"/>
</dbReference>
<dbReference type="Pfam" id="PF02887">
    <property type="entry name" value="PK_C"/>
    <property type="match status" value="1"/>
</dbReference>
<comment type="catalytic activity">
    <reaction evidence="13">
        <text>pyruvate + ATP = phosphoenolpyruvate + ADP + H(+)</text>
        <dbReference type="Rhea" id="RHEA:18157"/>
        <dbReference type="ChEBI" id="CHEBI:15361"/>
        <dbReference type="ChEBI" id="CHEBI:15378"/>
        <dbReference type="ChEBI" id="CHEBI:30616"/>
        <dbReference type="ChEBI" id="CHEBI:58702"/>
        <dbReference type="ChEBI" id="CHEBI:456216"/>
        <dbReference type="EC" id="2.7.1.40"/>
    </reaction>
</comment>
<protein>
    <recommendedName>
        <fullName evidence="3 12">Pyruvate kinase</fullName>
        <ecNumber evidence="3 12">2.7.1.40</ecNumber>
    </recommendedName>
</protein>
<evidence type="ECO:0000256" key="1">
    <source>
        <dbReference type="ARBA" id="ARBA00004997"/>
    </source>
</evidence>
<keyword evidence="8" id="KW-0067">ATP-binding</keyword>
<dbReference type="GO" id="GO:0004743">
    <property type="term" value="F:pyruvate kinase activity"/>
    <property type="evidence" value="ECO:0007669"/>
    <property type="project" value="UniProtKB-UniRule"/>
</dbReference>
<comment type="pathway">
    <text evidence="1 13">Carbohydrate degradation; glycolysis; pyruvate from D-glyceraldehyde 3-phosphate: step 5/5.</text>
</comment>
<proteinExistence type="inferred from homology"/>
<keyword evidence="9 13" id="KW-0460">Magnesium</keyword>
<comment type="caution">
    <text evidence="16">The sequence shown here is derived from an EMBL/GenBank/DDBJ whole genome shotgun (WGS) entry which is preliminary data.</text>
</comment>
<evidence type="ECO:0000256" key="2">
    <source>
        <dbReference type="ARBA" id="ARBA00008663"/>
    </source>
</evidence>
<keyword evidence="6" id="KW-0547">Nucleotide-binding</keyword>
<dbReference type="EC" id="2.7.1.40" evidence="3 12"/>
<dbReference type="NCBIfam" id="TIGR01064">
    <property type="entry name" value="pyruv_kin"/>
    <property type="match status" value="1"/>
</dbReference>
<dbReference type="InterPro" id="IPR011037">
    <property type="entry name" value="Pyrv_Knase-like_insert_dom_sf"/>
</dbReference>
<dbReference type="PRINTS" id="PR01050">
    <property type="entry name" value="PYRUVTKNASE"/>
</dbReference>
<keyword evidence="11 16" id="KW-0670">Pyruvate</keyword>
<dbReference type="Gene3D" id="3.20.20.60">
    <property type="entry name" value="Phosphoenolpyruvate-binding domains"/>
    <property type="match status" value="1"/>
</dbReference>
<evidence type="ECO:0000256" key="10">
    <source>
        <dbReference type="ARBA" id="ARBA00023152"/>
    </source>
</evidence>
<evidence type="ECO:0000259" key="15">
    <source>
        <dbReference type="Pfam" id="PF02887"/>
    </source>
</evidence>
<reference evidence="16" key="2">
    <citation type="submission" date="2020-09" db="EMBL/GenBank/DDBJ databases">
        <authorList>
            <person name="Sun Q."/>
            <person name="Sedlacek I."/>
        </authorList>
    </citation>
    <scope>NUCLEOTIDE SEQUENCE</scope>
    <source>
        <strain evidence="16">CCM 7664</strain>
    </source>
</reference>
<evidence type="ECO:0000313" key="16">
    <source>
        <dbReference type="EMBL" id="GGI55472.1"/>
    </source>
</evidence>
<dbReference type="InterPro" id="IPR015795">
    <property type="entry name" value="Pyrv_Knase_C"/>
</dbReference>
<dbReference type="PANTHER" id="PTHR11817">
    <property type="entry name" value="PYRUVATE KINASE"/>
    <property type="match status" value="1"/>
</dbReference>
<reference evidence="16" key="1">
    <citation type="journal article" date="2014" name="Int. J. Syst. Evol. Microbiol.">
        <title>Complete genome sequence of Corynebacterium casei LMG S-19264T (=DSM 44701T), isolated from a smear-ripened cheese.</title>
        <authorList>
            <consortium name="US DOE Joint Genome Institute (JGI-PGF)"/>
            <person name="Walter F."/>
            <person name="Albersmeier A."/>
            <person name="Kalinowski J."/>
            <person name="Ruckert C."/>
        </authorList>
    </citation>
    <scope>NUCLEOTIDE SEQUENCE</scope>
    <source>
        <strain evidence="16">CCM 7664</strain>
    </source>
</reference>
<dbReference type="NCBIfam" id="NF004886">
    <property type="entry name" value="PRK06247.1"/>
    <property type="match status" value="1"/>
</dbReference>
<dbReference type="SUPFAM" id="SSF52935">
    <property type="entry name" value="PK C-terminal domain-like"/>
    <property type="match status" value="1"/>
</dbReference>
<evidence type="ECO:0000256" key="5">
    <source>
        <dbReference type="ARBA" id="ARBA00022723"/>
    </source>
</evidence>
<keyword evidence="17" id="KW-1185">Reference proteome</keyword>
<dbReference type="GO" id="GO:0000287">
    <property type="term" value="F:magnesium ion binding"/>
    <property type="evidence" value="ECO:0007669"/>
    <property type="project" value="UniProtKB-UniRule"/>
</dbReference>
<dbReference type="GO" id="GO:0016301">
    <property type="term" value="F:kinase activity"/>
    <property type="evidence" value="ECO:0007669"/>
    <property type="project" value="UniProtKB-KW"/>
</dbReference>
<keyword evidence="4 13" id="KW-0808">Transferase</keyword>
<keyword evidence="7 13" id="KW-0418">Kinase</keyword>
<dbReference type="GO" id="GO:0005524">
    <property type="term" value="F:ATP binding"/>
    <property type="evidence" value="ECO:0007669"/>
    <property type="project" value="UniProtKB-KW"/>
</dbReference>
<evidence type="ECO:0000259" key="14">
    <source>
        <dbReference type="Pfam" id="PF00224"/>
    </source>
</evidence>
<evidence type="ECO:0000256" key="12">
    <source>
        <dbReference type="NCBIfam" id="TIGR01064"/>
    </source>
</evidence>
<gene>
    <name evidence="16" type="ORF">GCM10011430_26460</name>
</gene>
<dbReference type="InterPro" id="IPR015793">
    <property type="entry name" value="Pyrv_Knase_brl"/>
</dbReference>
<dbReference type="InterPro" id="IPR040442">
    <property type="entry name" value="Pyrv_kinase-like_dom_sf"/>
</dbReference>
<comment type="similarity">
    <text evidence="2 13">Belongs to the pyruvate kinase family.</text>
</comment>
<evidence type="ECO:0000256" key="3">
    <source>
        <dbReference type="ARBA" id="ARBA00012142"/>
    </source>
</evidence>
<dbReference type="AlphaFoldDB" id="A0A8J3F5F5"/>
<dbReference type="InterPro" id="IPR015806">
    <property type="entry name" value="Pyrv_Knase_insert_dom_sf"/>
</dbReference>
<dbReference type="RefSeq" id="WP_188422596.1">
    <property type="nucleotide sequence ID" value="NZ_BMDP01000004.1"/>
</dbReference>
<dbReference type="Proteomes" id="UP000627205">
    <property type="component" value="Unassembled WGS sequence"/>
</dbReference>
<dbReference type="Pfam" id="PF00224">
    <property type="entry name" value="PK"/>
    <property type="match status" value="1"/>
</dbReference>
<keyword evidence="10 13" id="KW-0324">Glycolysis</keyword>
<dbReference type="SUPFAM" id="SSF50800">
    <property type="entry name" value="PK beta-barrel domain-like"/>
    <property type="match status" value="1"/>
</dbReference>
<accession>A0A8J3F5F5</accession>
<dbReference type="EMBL" id="BMDP01000004">
    <property type="protein sequence ID" value="GGI55472.1"/>
    <property type="molecule type" value="Genomic_DNA"/>
</dbReference>
<dbReference type="GO" id="GO:0030955">
    <property type="term" value="F:potassium ion binding"/>
    <property type="evidence" value="ECO:0007669"/>
    <property type="project" value="UniProtKB-UniRule"/>
</dbReference>
<dbReference type="NCBIfam" id="NF004491">
    <property type="entry name" value="PRK05826.1"/>
    <property type="match status" value="1"/>
</dbReference>
<keyword evidence="5" id="KW-0479">Metal-binding</keyword>
<evidence type="ECO:0000256" key="4">
    <source>
        <dbReference type="ARBA" id="ARBA00022679"/>
    </source>
</evidence>
<organism evidence="16 17">
    <name type="scientific">Oxalicibacterium solurbis</name>
    <dbReference type="NCBI Taxonomy" id="69280"/>
    <lineage>
        <taxon>Bacteria</taxon>
        <taxon>Pseudomonadati</taxon>
        <taxon>Pseudomonadota</taxon>
        <taxon>Betaproteobacteria</taxon>
        <taxon>Burkholderiales</taxon>
        <taxon>Oxalobacteraceae</taxon>
        <taxon>Oxalicibacterium</taxon>
    </lineage>
</organism>
<evidence type="ECO:0000313" key="17">
    <source>
        <dbReference type="Proteomes" id="UP000627205"/>
    </source>
</evidence>
<evidence type="ECO:0000256" key="6">
    <source>
        <dbReference type="ARBA" id="ARBA00022741"/>
    </source>
</evidence>